<name>A0A649VRY6_9CAUD</name>
<keyword evidence="3" id="KW-1185">Reference proteome</keyword>
<dbReference type="GeneID" id="80005701"/>
<evidence type="ECO:0000313" key="2">
    <source>
        <dbReference type="EMBL" id="QGJ95310.1"/>
    </source>
</evidence>
<accession>A0A649VRY6</accession>
<proteinExistence type="predicted"/>
<organism evidence="2 3">
    <name type="scientific">Microbacterium phage Jayden</name>
    <dbReference type="NCBI Taxonomy" id="2656550"/>
    <lineage>
        <taxon>Viruses</taxon>
        <taxon>Duplodnaviria</taxon>
        <taxon>Heunggongvirae</taxon>
        <taxon>Uroviricota</taxon>
        <taxon>Caudoviricetes</taxon>
        <taxon>Hodgkinviridae</taxon>
        <taxon>Metamorphoovirus</taxon>
        <taxon>Metamorphoovirus jayden</taxon>
    </lineage>
</organism>
<dbReference type="KEGG" id="vg:80005701"/>
<feature type="region of interest" description="Disordered" evidence="1">
    <location>
        <begin position="85"/>
        <end position="111"/>
    </location>
</feature>
<dbReference type="Proteomes" id="UP000422411">
    <property type="component" value="Segment"/>
</dbReference>
<dbReference type="EMBL" id="MN586042">
    <property type="protein sequence ID" value="QGJ95310.1"/>
    <property type="molecule type" value="Genomic_DNA"/>
</dbReference>
<evidence type="ECO:0000313" key="3">
    <source>
        <dbReference type="Proteomes" id="UP000422411"/>
    </source>
</evidence>
<protein>
    <submittedName>
        <fullName evidence="2">Uncharacterized protein</fullName>
    </submittedName>
</protein>
<reference evidence="2 3" key="1">
    <citation type="submission" date="2019-10" db="EMBL/GenBank/DDBJ databases">
        <authorList>
            <person name="Zack K.M."/>
            <person name="Garlena R.A."/>
            <person name="Russell D.A."/>
            <person name="Pope W.H."/>
            <person name="Jacobs-Sera D."/>
            <person name="Hatfull G.F."/>
        </authorList>
    </citation>
    <scope>NUCLEOTIDE SEQUENCE [LARGE SCALE GENOMIC DNA]</scope>
</reference>
<evidence type="ECO:0000256" key="1">
    <source>
        <dbReference type="SAM" id="MobiDB-lite"/>
    </source>
</evidence>
<sequence>MSDRPDAARIEQSNDISGIILSATGVERGHFIVLHDRFAIADALWDAGYRLTRVEHTHYVRGFPEFDVADIERLNPSATHRRRVYKEPWEPVPDGETERPDSITFGTDPTP</sequence>
<dbReference type="RefSeq" id="YP_010752027.1">
    <property type="nucleotide sequence ID" value="NC_073375.1"/>
</dbReference>
<gene>
    <name evidence="2" type="primary">91</name>
    <name evidence="2" type="ORF">PBI_JAYDEN_91</name>
</gene>